<dbReference type="InterPro" id="IPR002935">
    <property type="entry name" value="SAM_O-MeTrfase"/>
</dbReference>
<protein>
    <recommendedName>
        <fullName evidence="2">catechol O-methyltransferase</fullName>
        <ecNumber evidence="2">2.1.1.6</ecNumber>
    </recommendedName>
</protein>
<dbReference type="EMBL" id="JAPFRF010000010">
    <property type="protein sequence ID" value="KAJ7320371.1"/>
    <property type="molecule type" value="Genomic_DNA"/>
</dbReference>
<evidence type="ECO:0000313" key="12">
    <source>
        <dbReference type="EMBL" id="KAJ7320371.1"/>
    </source>
</evidence>
<dbReference type="Proteomes" id="UP001142489">
    <property type="component" value="Unassembled WGS sequence"/>
</dbReference>
<evidence type="ECO:0000256" key="3">
    <source>
        <dbReference type="ARBA" id="ARBA00022603"/>
    </source>
</evidence>
<dbReference type="SUPFAM" id="SSF53335">
    <property type="entry name" value="S-adenosyl-L-methionine-dependent methyltransferases"/>
    <property type="match status" value="1"/>
</dbReference>
<evidence type="ECO:0000256" key="5">
    <source>
        <dbReference type="ARBA" id="ARBA00022691"/>
    </source>
</evidence>
<keyword evidence="8" id="KW-0531">Neurotransmitter degradation</keyword>
<evidence type="ECO:0000256" key="8">
    <source>
        <dbReference type="ARBA" id="ARBA00022867"/>
    </source>
</evidence>
<name>A0A9Q0XMX2_9SAUR</name>
<comment type="subcellular location">
    <subcellularLocation>
        <location evidence="1">Endoplasmic reticulum</location>
    </subcellularLocation>
</comment>
<dbReference type="OrthoDB" id="186626at2759"/>
<dbReference type="Pfam" id="PF01596">
    <property type="entry name" value="Methyltransf_3"/>
    <property type="match status" value="1"/>
</dbReference>
<keyword evidence="11" id="KW-0472">Membrane</keyword>
<evidence type="ECO:0000313" key="13">
    <source>
        <dbReference type="Proteomes" id="UP001142489"/>
    </source>
</evidence>
<evidence type="ECO:0000256" key="10">
    <source>
        <dbReference type="ARBA" id="ARBA00023453"/>
    </source>
</evidence>
<evidence type="ECO:0000256" key="2">
    <source>
        <dbReference type="ARBA" id="ARBA00012880"/>
    </source>
</evidence>
<dbReference type="CDD" id="cd02440">
    <property type="entry name" value="AdoMet_MTases"/>
    <property type="match status" value="1"/>
</dbReference>
<keyword evidence="4" id="KW-0808">Transferase</keyword>
<dbReference type="GO" id="GO:0007605">
    <property type="term" value="P:sensory perception of sound"/>
    <property type="evidence" value="ECO:0007669"/>
    <property type="project" value="UniProtKB-KW"/>
</dbReference>
<keyword evidence="9" id="KW-0128">Catecholamine metabolism</keyword>
<accession>A0A9Q0XMX2</accession>
<evidence type="ECO:0000256" key="1">
    <source>
        <dbReference type="ARBA" id="ARBA00004240"/>
    </source>
</evidence>
<dbReference type="GO" id="GO:0016206">
    <property type="term" value="F:catechol O-methyltransferase activity"/>
    <property type="evidence" value="ECO:0007669"/>
    <property type="project" value="UniProtKB-EC"/>
</dbReference>
<comment type="similarity">
    <text evidence="10">Belongs to the class I-like SAM-binding methyltransferase superfamily. Cation-dependent O-methyltransferase family.</text>
</comment>
<dbReference type="GO" id="GO:0042417">
    <property type="term" value="P:dopamine metabolic process"/>
    <property type="evidence" value="ECO:0007669"/>
    <property type="project" value="TreeGrafter"/>
</dbReference>
<evidence type="ECO:0000256" key="11">
    <source>
        <dbReference type="SAM" id="Phobius"/>
    </source>
</evidence>
<dbReference type="Gene3D" id="3.40.50.150">
    <property type="entry name" value="Vaccinia Virus protein VP39"/>
    <property type="match status" value="1"/>
</dbReference>
<dbReference type="PANTHER" id="PTHR43836:SF1">
    <property type="entry name" value="TRANSMEMBRANE O-METHYLTRANSFERASE"/>
    <property type="match status" value="1"/>
</dbReference>
<dbReference type="GO" id="GO:0042424">
    <property type="term" value="P:catecholamine catabolic process"/>
    <property type="evidence" value="ECO:0007669"/>
    <property type="project" value="TreeGrafter"/>
</dbReference>
<dbReference type="PANTHER" id="PTHR43836">
    <property type="entry name" value="CATECHOL O-METHYLTRANSFERASE 1-RELATED"/>
    <property type="match status" value="1"/>
</dbReference>
<dbReference type="InterPro" id="IPR029063">
    <property type="entry name" value="SAM-dependent_MTases_sf"/>
</dbReference>
<reference evidence="12" key="1">
    <citation type="journal article" date="2023" name="DNA Res.">
        <title>Chromosome-level genome assembly of Phrynocephalus forsythii using third-generation DNA sequencing and Hi-C analysis.</title>
        <authorList>
            <person name="Qi Y."/>
            <person name="Zhao W."/>
            <person name="Zhao Y."/>
            <person name="Niu C."/>
            <person name="Cao S."/>
            <person name="Zhang Y."/>
        </authorList>
    </citation>
    <scope>NUCLEOTIDE SEQUENCE</scope>
    <source>
        <tissue evidence="12">Muscle</tissue>
    </source>
</reference>
<organism evidence="12 13">
    <name type="scientific">Phrynocephalus forsythii</name>
    <dbReference type="NCBI Taxonomy" id="171643"/>
    <lineage>
        <taxon>Eukaryota</taxon>
        <taxon>Metazoa</taxon>
        <taxon>Chordata</taxon>
        <taxon>Craniata</taxon>
        <taxon>Vertebrata</taxon>
        <taxon>Euteleostomi</taxon>
        <taxon>Lepidosauria</taxon>
        <taxon>Squamata</taxon>
        <taxon>Bifurcata</taxon>
        <taxon>Unidentata</taxon>
        <taxon>Episquamata</taxon>
        <taxon>Toxicofera</taxon>
        <taxon>Iguania</taxon>
        <taxon>Acrodonta</taxon>
        <taxon>Agamidae</taxon>
        <taxon>Agaminae</taxon>
        <taxon>Phrynocephalus</taxon>
    </lineage>
</organism>
<keyword evidence="5" id="KW-0949">S-adenosyl-L-methionine</keyword>
<dbReference type="EC" id="2.1.1.6" evidence="2"/>
<keyword evidence="7" id="KW-0256">Endoplasmic reticulum</keyword>
<keyword evidence="13" id="KW-1185">Reference proteome</keyword>
<keyword evidence="11" id="KW-1133">Transmembrane helix</keyword>
<gene>
    <name evidence="12" type="ORF">JRQ81_019882</name>
</gene>
<dbReference type="GO" id="GO:0032502">
    <property type="term" value="P:developmental process"/>
    <property type="evidence" value="ECO:0007669"/>
    <property type="project" value="TreeGrafter"/>
</dbReference>
<evidence type="ECO:0000256" key="7">
    <source>
        <dbReference type="ARBA" id="ARBA00022824"/>
    </source>
</evidence>
<keyword evidence="11" id="KW-0812">Transmembrane</keyword>
<sequence>MVSPAIALAFIPFVATLLIRYRHYFLLFYRAVVVRRLQDYLTGIPREERAFQYVLTHAIPGDPQHILETFDHWSQHCEYLSNLGPQKGKILERLIYEKAPLTVLELGTFCGYTTILIAQALPLGARLYTVEMDARKASVAEKVIRLAGFDDDTVELITGPSEDVIPQLKDKYGLPRVDLVFMDHWKRCYLRDLQLLEAHDLLPDGATILADNVLFPGAPHFLQYVKACGKYKWRIHRTSLQYFRAIPDGMAQLTGQLSRGALLGPASPAGRKPILPTWVWKVPATCAAKPPMLS</sequence>
<dbReference type="AlphaFoldDB" id="A0A9Q0XMX2"/>
<dbReference type="FunFam" id="3.40.50.150:FF:000054">
    <property type="entry name" value="Catechol O-methyltransferase"/>
    <property type="match status" value="1"/>
</dbReference>
<evidence type="ECO:0000256" key="6">
    <source>
        <dbReference type="ARBA" id="ARBA00022740"/>
    </source>
</evidence>
<evidence type="ECO:0000256" key="9">
    <source>
        <dbReference type="ARBA" id="ARBA00022939"/>
    </source>
</evidence>
<evidence type="ECO:0000256" key="4">
    <source>
        <dbReference type="ARBA" id="ARBA00022679"/>
    </source>
</evidence>
<dbReference type="GO" id="GO:0032259">
    <property type="term" value="P:methylation"/>
    <property type="evidence" value="ECO:0007669"/>
    <property type="project" value="UniProtKB-KW"/>
</dbReference>
<keyword evidence="3" id="KW-0489">Methyltransferase</keyword>
<keyword evidence="6" id="KW-1009">Hearing</keyword>
<proteinExistence type="inferred from homology"/>
<comment type="caution">
    <text evidence="12">The sequence shown here is derived from an EMBL/GenBank/DDBJ whole genome shotgun (WGS) entry which is preliminary data.</text>
</comment>
<dbReference type="PROSITE" id="PS51682">
    <property type="entry name" value="SAM_OMT_I"/>
    <property type="match status" value="1"/>
</dbReference>
<feature type="transmembrane region" description="Helical" evidence="11">
    <location>
        <begin position="6"/>
        <end position="29"/>
    </location>
</feature>
<dbReference type="GO" id="GO:0005783">
    <property type="term" value="C:endoplasmic reticulum"/>
    <property type="evidence" value="ECO:0007669"/>
    <property type="project" value="UniProtKB-SubCell"/>
</dbReference>